<keyword evidence="5" id="KW-0378">Hydrolase</keyword>
<dbReference type="GO" id="GO:0008270">
    <property type="term" value="F:zinc ion binding"/>
    <property type="evidence" value="ECO:0007669"/>
    <property type="project" value="InterPro"/>
</dbReference>
<comment type="cofactor">
    <cofactor evidence="1">
        <name>Zn(2+)</name>
        <dbReference type="ChEBI" id="CHEBI:29105"/>
    </cofactor>
</comment>
<proteinExistence type="inferred from homology"/>
<keyword evidence="7" id="KW-0234">DNA repair</keyword>
<dbReference type="PROSITE" id="PS00730">
    <property type="entry name" value="AP_NUCLEASE_F2_2"/>
    <property type="match status" value="1"/>
</dbReference>
<dbReference type="KEGG" id="osn:115229756"/>
<dbReference type="PANTHER" id="PTHR21445">
    <property type="entry name" value="ENDONUCLEASE IV ENDODEOXYRIBONUCLEASE IV"/>
    <property type="match status" value="1"/>
</dbReference>
<dbReference type="SMART" id="SM00518">
    <property type="entry name" value="AP2Ec"/>
    <property type="match status" value="1"/>
</dbReference>
<evidence type="ECO:0000256" key="6">
    <source>
        <dbReference type="ARBA" id="ARBA00022833"/>
    </source>
</evidence>
<evidence type="ECO:0000256" key="1">
    <source>
        <dbReference type="ARBA" id="ARBA00001947"/>
    </source>
</evidence>
<keyword evidence="10" id="KW-0540">Nuclease</keyword>
<reference evidence="10" key="1">
    <citation type="submission" date="2025-08" db="UniProtKB">
        <authorList>
            <consortium name="RefSeq"/>
        </authorList>
    </citation>
    <scope>IDENTIFICATION</scope>
</reference>
<keyword evidence="10" id="KW-0255">Endonuclease</keyword>
<dbReference type="InterPro" id="IPR018246">
    <property type="entry name" value="AP_endonuc_F2_Zn_BS"/>
</dbReference>
<dbReference type="SUPFAM" id="SSF51658">
    <property type="entry name" value="Xylose isomerase-like"/>
    <property type="match status" value="1"/>
</dbReference>
<dbReference type="FunFam" id="3.20.20.150:FF:000001">
    <property type="entry name" value="Probable endonuclease 4"/>
    <property type="match status" value="1"/>
</dbReference>
<evidence type="ECO:0000256" key="7">
    <source>
        <dbReference type="ARBA" id="ARBA00023204"/>
    </source>
</evidence>
<dbReference type="GO" id="GO:0005634">
    <property type="term" value="C:nucleus"/>
    <property type="evidence" value="ECO:0007669"/>
    <property type="project" value="TreeGrafter"/>
</dbReference>
<dbReference type="Proteomes" id="UP000515154">
    <property type="component" value="Unplaced"/>
</dbReference>
<keyword evidence="4" id="KW-0227">DNA damage</keyword>
<comment type="similarity">
    <text evidence="2">Belongs to the AP endonuclease 2 family.</text>
</comment>
<protein>
    <submittedName>
        <fullName evidence="10">LOW QUALITY PROTEIN: probable endonuclease 4</fullName>
    </submittedName>
</protein>
<dbReference type="GO" id="GO:0008081">
    <property type="term" value="F:phosphoric diester hydrolase activity"/>
    <property type="evidence" value="ECO:0007669"/>
    <property type="project" value="TreeGrafter"/>
</dbReference>
<evidence type="ECO:0000256" key="3">
    <source>
        <dbReference type="ARBA" id="ARBA00022723"/>
    </source>
</evidence>
<evidence type="ECO:0000256" key="5">
    <source>
        <dbReference type="ARBA" id="ARBA00022801"/>
    </source>
</evidence>
<dbReference type="InterPro" id="IPR001719">
    <property type="entry name" value="AP_endonuc_2"/>
</dbReference>
<sequence length="315" mass="35029">MASTKVQRFIGGHVSCSRKWKINFLASFKSSVIEALSIGANCFALYLKSSRQWSSKIVSDKDAADFKLICKEKSILLDKIVPHGSLLLNCGSPKPDVLDKSRSSLIEELKICQKLGISLYNFHPGNFPFRNHIGSTLNKISRAECIAKIAMCVNEAIEAVNGVVILLENSAGQGGSVGHTFEELRQIIDQIKDKSRIGICFDTCHAFAAVSFDIFEVEGYDISTESGYHLTMEEFDKVIGLDFLKAFHINDSKGIIDRHETIGKGKIGIHAFELLLNDGRFEDIPMVLETPLKNGEFSDYSHEIKILKSLIIRDN</sequence>
<organism evidence="9 10">
    <name type="scientific">Octopus sinensis</name>
    <name type="common">East Asian common octopus</name>
    <dbReference type="NCBI Taxonomy" id="2607531"/>
    <lineage>
        <taxon>Eukaryota</taxon>
        <taxon>Metazoa</taxon>
        <taxon>Spiralia</taxon>
        <taxon>Lophotrochozoa</taxon>
        <taxon>Mollusca</taxon>
        <taxon>Cephalopoda</taxon>
        <taxon>Coleoidea</taxon>
        <taxon>Octopodiformes</taxon>
        <taxon>Octopoda</taxon>
        <taxon>Incirrata</taxon>
        <taxon>Octopodidae</taxon>
        <taxon>Octopus</taxon>
    </lineage>
</organism>
<evidence type="ECO:0000313" key="10">
    <source>
        <dbReference type="RefSeq" id="XP_029655916.2"/>
    </source>
</evidence>
<keyword evidence="3" id="KW-0479">Metal-binding</keyword>
<feature type="domain" description="Xylose isomerase-like TIM barrel" evidence="8">
    <location>
        <begin position="34"/>
        <end position="309"/>
    </location>
</feature>
<dbReference type="NCBIfam" id="TIGR00587">
    <property type="entry name" value="nfo"/>
    <property type="match status" value="1"/>
</dbReference>
<dbReference type="GO" id="GO:0003677">
    <property type="term" value="F:DNA binding"/>
    <property type="evidence" value="ECO:0007669"/>
    <property type="project" value="InterPro"/>
</dbReference>
<dbReference type="PANTHER" id="PTHR21445:SF0">
    <property type="entry name" value="APURINIC-APYRIMIDINIC ENDONUCLEASE"/>
    <property type="match status" value="1"/>
</dbReference>
<evidence type="ECO:0000259" key="8">
    <source>
        <dbReference type="Pfam" id="PF01261"/>
    </source>
</evidence>
<dbReference type="AlphaFoldDB" id="A0A6P7U4Q6"/>
<dbReference type="InterPro" id="IPR036237">
    <property type="entry name" value="Xyl_isomerase-like_sf"/>
</dbReference>
<evidence type="ECO:0000256" key="4">
    <source>
        <dbReference type="ARBA" id="ARBA00022763"/>
    </source>
</evidence>
<accession>A0A6P7U4Q6</accession>
<dbReference type="InterPro" id="IPR013022">
    <property type="entry name" value="Xyl_isomerase-like_TIM-brl"/>
</dbReference>
<dbReference type="Gene3D" id="3.20.20.150">
    <property type="entry name" value="Divalent-metal-dependent TIM barrel enzymes"/>
    <property type="match status" value="1"/>
</dbReference>
<dbReference type="GO" id="GO:0006284">
    <property type="term" value="P:base-excision repair"/>
    <property type="evidence" value="ECO:0007669"/>
    <property type="project" value="TreeGrafter"/>
</dbReference>
<dbReference type="CDD" id="cd00019">
    <property type="entry name" value="AP2Ec"/>
    <property type="match status" value="1"/>
</dbReference>
<name>A0A6P7U4Q6_9MOLL</name>
<keyword evidence="6" id="KW-0862">Zinc</keyword>
<evidence type="ECO:0000256" key="2">
    <source>
        <dbReference type="ARBA" id="ARBA00005340"/>
    </source>
</evidence>
<keyword evidence="9" id="KW-1185">Reference proteome</keyword>
<evidence type="ECO:0000313" key="9">
    <source>
        <dbReference type="Proteomes" id="UP000515154"/>
    </source>
</evidence>
<dbReference type="Pfam" id="PF01261">
    <property type="entry name" value="AP_endonuc_2"/>
    <property type="match status" value="1"/>
</dbReference>
<dbReference type="GO" id="GO:0005739">
    <property type="term" value="C:mitochondrion"/>
    <property type="evidence" value="ECO:0007669"/>
    <property type="project" value="TreeGrafter"/>
</dbReference>
<dbReference type="RefSeq" id="XP_029655916.2">
    <property type="nucleotide sequence ID" value="XM_029800056.2"/>
</dbReference>
<gene>
    <name evidence="10" type="primary">LOC115229756</name>
</gene>
<dbReference type="PROSITE" id="PS51432">
    <property type="entry name" value="AP_NUCLEASE_F2_4"/>
    <property type="match status" value="1"/>
</dbReference>
<dbReference type="HAMAP" id="MF_00152">
    <property type="entry name" value="Nfo"/>
    <property type="match status" value="1"/>
</dbReference>
<dbReference type="GO" id="GO:0003906">
    <property type="term" value="F:DNA-(apurinic or apyrimidinic site) endonuclease activity"/>
    <property type="evidence" value="ECO:0007669"/>
    <property type="project" value="TreeGrafter"/>
</dbReference>